<sequence length="1053" mass="115504">MHPQVPTRDPLRDLPPSDKALFVEFGVGPTIRSPFQCVHHAFESHSLSQPDAIAVEDFEHTITYSELNRRANCLASHLQDTGVALDSRICFLAERSIDMVVGILGILKAGAAYVPLDGNIVSDSTLKHALRGSGSSVVLVLQRFAHRVEGRQTICLEDIICKESSSHCTKPKDLSTSKHGVYVIYTSGTTGVPKGVDVTHGNTTNLLCLAPGNLGMRPGLRVSQLMNISFDMAAWEILGSLCNGSTLCLRGKTSKQWREVMKRVDIVVATPSMLSPHRPSDYPNIKTVAVAGEPCPKAVADEWALQAQFYNSCGPTEITIVNTMQDHVSGEFLTIGKPTPNNTVYVLDDDMKPLPIGAVGVMWAGGAGITRGYVDLPEKTAERYVLDPFTRDGKMMFNTGDLGRWLPNGTLEHLGRIDNQGFRVELDGVASAMETCAGVHAAVAILIEGQLWGFATPSDVASEDIQAAAAKIQPYYAVPTNILCMDAFPHTTNGKTDRRELEKIARSHLTQLEAAKVLAVKVRPDTIVGPATTKEPKKVDVIAVPPPSYQPNSKVEDPEAMLTSSVSRVVEGAASMSDLGSEVSSLSAAKPEYPWSGYQDDVIPSKNQGKTIRNLRHQIFTLYRRLFGVVFITNIAVFISVLFKGANAQQIATIVIANLFCAILMRQDYVINAFFNTLCAVPPSWPLAIRRVCARVYHIGGLHSGCATSGVVWLALFTGQATKELVQDQKISIPTIVITYIILLLLIGIVIFAHPTIRSKKHNTFEKMHRFLGWTATGLVWCQFVLLTNDYKEEGQQLGMVMIKSPPFWLLVILTGSIILPWVRLRKVPVRSVVLSNHAVRLYFDYDSTVTPIPGSFTRISDNPLVEWHGFATVPVPGEKGYSLVVSRAGDWTSKQILNPPKELWVRGIPTFGVLRIVPLFRRVVFVATGSGIGPCAPCILEKRVPIRLLWTSPNVRETFGDEFVDAIIGASPDAVIYGKLYCYPLSGTMLMYPNLTDTRAHGKPDMVKLTYRLVKEFNAEAVCVISNQKLTRKVVYGMMSRGIPAFGAIWDS</sequence>
<feature type="transmembrane region" description="Helical" evidence="1">
    <location>
        <begin position="808"/>
        <end position="825"/>
    </location>
</feature>
<dbReference type="AlphaFoldDB" id="A0A409XLK0"/>
<dbReference type="InterPro" id="IPR023298">
    <property type="entry name" value="ATPase_P-typ_TM_dom_sf"/>
</dbReference>
<dbReference type="OrthoDB" id="408177at2759"/>
<dbReference type="Gene3D" id="3.40.50.12780">
    <property type="entry name" value="N-terminal domain of ligase-like"/>
    <property type="match status" value="1"/>
</dbReference>
<keyword evidence="4" id="KW-1185">Reference proteome</keyword>
<keyword evidence="1" id="KW-0472">Membrane</keyword>
<dbReference type="PANTHER" id="PTHR33927:SF5">
    <property type="entry name" value="ENZYME, PUTATIVE (AFU_ORTHOLOGUE AFUA_8G01222)-RELATED"/>
    <property type="match status" value="1"/>
</dbReference>
<feature type="domain" description="AMP-dependent synthetase/ligase" evidence="2">
    <location>
        <begin position="43"/>
        <end position="373"/>
    </location>
</feature>
<dbReference type="PROSITE" id="PS00455">
    <property type="entry name" value="AMP_BINDING"/>
    <property type="match status" value="1"/>
</dbReference>
<proteinExistence type="predicted"/>
<dbReference type="Gene3D" id="3.30.300.30">
    <property type="match status" value="1"/>
</dbReference>
<dbReference type="InParanoid" id="A0A409XLK0"/>
<dbReference type="Proteomes" id="UP000283269">
    <property type="component" value="Unassembled WGS sequence"/>
</dbReference>
<organism evidence="3 4">
    <name type="scientific">Psilocybe cyanescens</name>
    <dbReference type="NCBI Taxonomy" id="93625"/>
    <lineage>
        <taxon>Eukaryota</taxon>
        <taxon>Fungi</taxon>
        <taxon>Dikarya</taxon>
        <taxon>Basidiomycota</taxon>
        <taxon>Agaricomycotina</taxon>
        <taxon>Agaricomycetes</taxon>
        <taxon>Agaricomycetidae</taxon>
        <taxon>Agaricales</taxon>
        <taxon>Agaricineae</taxon>
        <taxon>Strophariaceae</taxon>
        <taxon>Psilocybe</taxon>
    </lineage>
</organism>
<dbReference type="InterPro" id="IPR052979">
    <property type="entry name" value="Adenylate-forming_domain"/>
</dbReference>
<dbReference type="PANTHER" id="PTHR33927">
    <property type="entry name" value="TRANSMEMBRANE PROTEIN"/>
    <property type="match status" value="1"/>
</dbReference>
<accession>A0A409XLK0</accession>
<dbReference type="EMBL" id="NHYD01001265">
    <property type="protein sequence ID" value="PPQ91669.1"/>
    <property type="molecule type" value="Genomic_DNA"/>
</dbReference>
<dbReference type="STRING" id="93625.A0A409XLK0"/>
<feature type="transmembrane region" description="Helical" evidence="1">
    <location>
        <begin position="622"/>
        <end position="642"/>
    </location>
</feature>
<reference evidence="3 4" key="1">
    <citation type="journal article" date="2018" name="Evol. Lett.">
        <title>Horizontal gene cluster transfer increased hallucinogenic mushroom diversity.</title>
        <authorList>
            <person name="Reynolds H.T."/>
            <person name="Vijayakumar V."/>
            <person name="Gluck-Thaler E."/>
            <person name="Korotkin H.B."/>
            <person name="Matheny P.B."/>
            <person name="Slot J.C."/>
        </authorList>
    </citation>
    <scope>NUCLEOTIDE SEQUENCE [LARGE SCALE GENOMIC DNA]</scope>
    <source>
        <strain evidence="3 4">2631</strain>
    </source>
</reference>
<dbReference type="SUPFAM" id="SSF56801">
    <property type="entry name" value="Acetyl-CoA synthetase-like"/>
    <property type="match status" value="1"/>
</dbReference>
<keyword evidence="1" id="KW-1133">Transmembrane helix</keyword>
<dbReference type="SUPFAM" id="SSF81665">
    <property type="entry name" value="Calcium ATPase, transmembrane domain M"/>
    <property type="match status" value="1"/>
</dbReference>
<evidence type="ECO:0000256" key="1">
    <source>
        <dbReference type="SAM" id="Phobius"/>
    </source>
</evidence>
<evidence type="ECO:0000313" key="4">
    <source>
        <dbReference type="Proteomes" id="UP000283269"/>
    </source>
</evidence>
<dbReference type="InterPro" id="IPR042099">
    <property type="entry name" value="ANL_N_sf"/>
</dbReference>
<dbReference type="InterPro" id="IPR020845">
    <property type="entry name" value="AMP-binding_CS"/>
</dbReference>
<dbReference type="Pfam" id="PF00501">
    <property type="entry name" value="AMP-binding"/>
    <property type="match status" value="1"/>
</dbReference>
<feature type="transmembrane region" description="Helical" evidence="1">
    <location>
        <begin position="731"/>
        <end position="751"/>
    </location>
</feature>
<keyword evidence="1" id="KW-0812">Transmembrane</keyword>
<comment type="caution">
    <text evidence="3">The sequence shown here is derived from an EMBL/GenBank/DDBJ whole genome shotgun (WGS) entry which is preliminary data.</text>
</comment>
<protein>
    <recommendedName>
        <fullName evidence="2">AMP-dependent synthetase/ligase domain-containing protein</fullName>
    </recommendedName>
</protein>
<gene>
    <name evidence="3" type="ORF">CVT25_012882</name>
</gene>
<dbReference type="InterPro" id="IPR045851">
    <property type="entry name" value="AMP-bd_C_sf"/>
</dbReference>
<evidence type="ECO:0000259" key="2">
    <source>
        <dbReference type="Pfam" id="PF00501"/>
    </source>
</evidence>
<dbReference type="InterPro" id="IPR000873">
    <property type="entry name" value="AMP-dep_synth/lig_dom"/>
</dbReference>
<name>A0A409XLK0_PSICY</name>
<feature type="transmembrane region" description="Helical" evidence="1">
    <location>
        <begin position="771"/>
        <end position="788"/>
    </location>
</feature>
<feature type="transmembrane region" description="Helical" evidence="1">
    <location>
        <begin position="696"/>
        <end position="719"/>
    </location>
</feature>
<evidence type="ECO:0000313" key="3">
    <source>
        <dbReference type="EMBL" id="PPQ91669.1"/>
    </source>
</evidence>